<gene>
    <name evidence="1" type="ORF">AN696_0221690</name>
</gene>
<name>A0AB36FCD0_ENTAS</name>
<dbReference type="Proteomes" id="UP000050495">
    <property type="component" value="Unassembled WGS sequence"/>
</dbReference>
<protein>
    <submittedName>
        <fullName evidence="1">Uncharacterized protein</fullName>
    </submittedName>
</protein>
<proteinExistence type="predicted"/>
<comment type="caution">
    <text evidence="1">The sequence shown here is derived from an EMBL/GenBank/DDBJ whole genome shotgun (WGS) entry which is preliminary data.</text>
</comment>
<accession>A0AB36FCD0</accession>
<dbReference type="EMBL" id="LJEY02000191">
    <property type="protein sequence ID" value="OEH12062.1"/>
    <property type="molecule type" value="Genomic_DNA"/>
</dbReference>
<reference evidence="1 2" key="1">
    <citation type="submission" date="2016-04" db="EMBL/GenBank/DDBJ databases">
        <authorList>
            <person name="Osei Sekyere J."/>
            <person name="Sivertsen A."/>
            <person name="Pedersen A.T."/>
            <person name="Sundsfjord A."/>
        </authorList>
    </citation>
    <scope>NUCLEOTIDE SEQUENCE [LARGE SCALE GENOMIC DNA]</scope>
    <source>
        <strain evidence="1 2">ST435:939705067</strain>
    </source>
</reference>
<evidence type="ECO:0000313" key="1">
    <source>
        <dbReference type="EMBL" id="OEH12062.1"/>
    </source>
</evidence>
<evidence type="ECO:0000313" key="2">
    <source>
        <dbReference type="Proteomes" id="UP000050495"/>
    </source>
</evidence>
<sequence>MKIELMVDGKTTAECSDESQFLAFNAAVFNALSDMQLTLHAERRARSKSKMAAFNEKFFKTDPTGRSLANPEA</sequence>
<organism evidence="1 2">
    <name type="scientific">Enterobacter asburiae</name>
    <dbReference type="NCBI Taxonomy" id="61645"/>
    <lineage>
        <taxon>Bacteria</taxon>
        <taxon>Pseudomonadati</taxon>
        <taxon>Pseudomonadota</taxon>
        <taxon>Gammaproteobacteria</taxon>
        <taxon>Enterobacterales</taxon>
        <taxon>Enterobacteriaceae</taxon>
        <taxon>Enterobacter</taxon>
        <taxon>Enterobacter cloacae complex</taxon>
    </lineage>
</organism>
<dbReference type="AlphaFoldDB" id="A0AB36FCD0"/>